<protein>
    <submittedName>
        <fullName evidence="1">Uncharacterized protein</fullName>
    </submittedName>
</protein>
<dbReference type="AlphaFoldDB" id="A0A5J5F9W1"/>
<organism evidence="1 2">
    <name type="scientific">Sphaerosporella brunnea</name>
    <dbReference type="NCBI Taxonomy" id="1250544"/>
    <lineage>
        <taxon>Eukaryota</taxon>
        <taxon>Fungi</taxon>
        <taxon>Dikarya</taxon>
        <taxon>Ascomycota</taxon>
        <taxon>Pezizomycotina</taxon>
        <taxon>Pezizomycetes</taxon>
        <taxon>Pezizales</taxon>
        <taxon>Pyronemataceae</taxon>
        <taxon>Sphaerosporella</taxon>
    </lineage>
</organism>
<comment type="caution">
    <text evidence="1">The sequence shown here is derived from an EMBL/GenBank/DDBJ whole genome shotgun (WGS) entry which is preliminary data.</text>
</comment>
<gene>
    <name evidence="1" type="ORF">FN846DRAFT_902381</name>
</gene>
<proteinExistence type="predicted"/>
<evidence type="ECO:0000313" key="2">
    <source>
        <dbReference type="Proteomes" id="UP000326924"/>
    </source>
</evidence>
<dbReference type="InParanoid" id="A0A5J5F9W1"/>
<reference evidence="1 2" key="1">
    <citation type="submission" date="2019-09" db="EMBL/GenBank/DDBJ databases">
        <title>Draft genome of the ectomycorrhizal ascomycete Sphaerosporella brunnea.</title>
        <authorList>
            <consortium name="DOE Joint Genome Institute"/>
            <person name="Benucci G.M."/>
            <person name="Marozzi G."/>
            <person name="Antonielli L."/>
            <person name="Sanchez S."/>
            <person name="Marco P."/>
            <person name="Wang X."/>
            <person name="Falini L.B."/>
            <person name="Barry K."/>
            <person name="Haridas S."/>
            <person name="Lipzen A."/>
            <person name="Labutti K."/>
            <person name="Grigoriev I.V."/>
            <person name="Murat C."/>
            <person name="Martin F."/>
            <person name="Albertini E."/>
            <person name="Donnini D."/>
            <person name="Bonito G."/>
        </authorList>
    </citation>
    <scope>NUCLEOTIDE SEQUENCE [LARGE SCALE GENOMIC DNA]</scope>
    <source>
        <strain evidence="1 2">Sb_GMNB300</strain>
    </source>
</reference>
<accession>A0A5J5F9W1</accession>
<sequence>MSTTPEEHNANGDSMEPAKTAARRVLDWVFDDCSDGTTITNDNGHPQKTKSALPGWYSSVGPCVFCPTLSDLDPKNAGFTPGTMEYHIAPDVKVIHHFCGVKPVCAQGQQAAVVHNLQAIDNVDLRAIWECQARECSSKGSAVAVKTGNSKFRFNPETPEFNPDKFNNLEYLNKAIEDTRQAKANAPRGSQEWRNAELGFIAALKKRSRHLIAQREQCRTSDDWAA</sequence>
<evidence type="ECO:0000313" key="1">
    <source>
        <dbReference type="EMBL" id="KAA8914086.1"/>
    </source>
</evidence>
<name>A0A5J5F9W1_9PEZI</name>
<dbReference type="Proteomes" id="UP000326924">
    <property type="component" value="Unassembled WGS sequence"/>
</dbReference>
<keyword evidence="2" id="KW-1185">Reference proteome</keyword>
<dbReference type="EMBL" id="VXIS01000009">
    <property type="protein sequence ID" value="KAA8914086.1"/>
    <property type="molecule type" value="Genomic_DNA"/>
</dbReference>